<reference evidence="5 6" key="1">
    <citation type="submission" date="2017-06" db="EMBL/GenBank/DDBJ databases">
        <authorList>
            <person name="Kim H.J."/>
            <person name="Triplett B.A."/>
        </authorList>
    </citation>
    <scope>NUCLEOTIDE SEQUENCE [LARGE SCALE GENOMIC DNA]</scope>
    <source>
        <strain evidence="5">FRACA_ARgP5</strain>
    </source>
</reference>
<dbReference type="InterPro" id="IPR036291">
    <property type="entry name" value="NAD(P)-bd_dom_sf"/>
</dbReference>
<dbReference type="SUPFAM" id="SSF51735">
    <property type="entry name" value="NAD(P)-binding Rossmann-fold domains"/>
    <property type="match status" value="1"/>
</dbReference>
<evidence type="ECO:0000313" key="6">
    <source>
        <dbReference type="Proteomes" id="UP000234331"/>
    </source>
</evidence>
<dbReference type="InterPro" id="IPR002347">
    <property type="entry name" value="SDR_fam"/>
</dbReference>
<evidence type="ECO:0000256" key="2">
    <source>
        <dbReference type="ARBA" id="ARBA00023002"/>
    </source>
</evidence>
<evidence type="ECO:0000256" key="1">
    <source>
        <dbReference type="ARBA" id="ARBA00006484"/>
    </source>
</evidence>
<dbReference type="OrthoDB" id="4601549at2"/>
<sequence>MRGRVVIVTGGGGGIGSEVSLELARQGATVIVVDDGSGVGGEPLAEATAQDTVERIEAQGGRAIAAAISVTDEAAIQKLVDETLATHGTLDAVVNTAGAIRFPRIVDGTAEDWAIVLDVHIRGHLTMLAATLPPMVAAGRGRFIAVSSGVGLARTSVDGPAYGAAKRAVAALTWQLGPRMPAGVSVNALSPIAATRMVRASLAFAGADPGGLDLSAMPQPEHMAPAAARMAGDAFGWCRGRVIFSAGPELSLIAPPRLVEAFATGGVGAAAALPTLGPVVLTPAHEQQRSTGGSNPRFGPLDAAAAPTAATGADSGRTCLVVCDDRDLADGLSAALTPWGHATVVVPVGVSGGPDPVAGFMAAEEGIRRAAATSPTGAGLDAVIVVHGLDTPDAAPGVLGLGEPASGVSASGVSASGVSASGVSASGGGPGSAVDWQAVLASHAGTAGAILTHAAWARAAARHAATSGQPLRIVHIVPATSPGGRSAAQAVTQLARCVDDTPAALPADHDGAPPAGGPARLVAFAISGESADPADAVPLAELAARLVAADDALPLAGAELVLRPGWIGLRTHPGPAATLSLAGADLGTWTDDALRDALDPFA</sequence>
<feature type="region of interest" description="Disordered" evidence="3">
    <location>
        <begin position="284"/>
        <end position="306"/>
    </location>
</feature>
<dbReference type="InterPro" id="IPR051687">
    <property type="entry name" value="Peroxisomal_Beta-Oxidation"/>
</dbReference>
<proteinExistence type="inferred from homology"/>
<dbReference type="AlphaFoldDB" id="A0A2I2KL29"/>
<dbReference type="InterPro" id="IPR057326">
    <property type="entry name" value="KR_dom"/>
</dbReference>
<keyword evidence="6" id="KW-1185">Reference proteome</keyword>
<gene>
    <name evidence="5" type="ORF">FRACA_1370024</name>
</gene>
<feature type="domain" description="Ketoreductase" evidence="4">
    <location>
        <begin position="4"/>
        <end position="195"/>
    </location>
</feature>
<dbReference type="PRINTS" id="PR00081">
    <property type="entry name" value="GDHRDH"/>
</dbReference>
<evidence type="ECO:0000256" key="3">
    <source>
        <dbReference type="SAM" id="MobiDB-lite"/>
    </source>
</evidence>
<organism evidence="5 6">
    <name type="scientific">Frankia canadensis</name>
    <dbReference type="NCBI Taxonomy" id="1836972"/>
    <lineage>
        <taxon>Bacteria</taxon>
        <taxon>Bacillati</taxon>
        <taxon>Actinomycetota</taxon>
        <taxon>Actinomycetes</taxon>
        <taxon>Frankiales</taxon>
        <taxon>Frankiaceae</taxon>
        <taxon>Frankia</taxon>
    </lineage>
</organism>
<accession>A0A2I2KL29</accession>
<comment type="similarity">
    <text evidence="1">Belongs to the short-chain dehydrogenases/reductases (SDR) family.</text>
</comment>
<keyword evidence="2" id="KW-0560">Oxidoreductase</keyword>
<dbReference type="RefSeq" id="WP_101830401.1">
    <property type="nucleotide sequence ID" value="NZ_FZMO01000043.1"/>
</dbReference>
<dbReference type="SMART" id="SM00822">
    <property type="entry name" value="PKS_KR"/>
    <property type="match status" value="1"/>
</dbReference>
<dbReference type="GO" id="GO:0016491">
    <property type="term" value="F:oxidoreductase activity"/>
    <property type="evidence" value="ECO:0007669"/>
    <property type="project" value="UniProtKB-KW"/>
</dbReference>
<dbReference type="PANTHER" id="PTHR45024">
    <property type="entry name" value="DEHYDROGENASES, SHORT CHAIN"/>
    <property type="match status" value="1"/>
</dbReference>
<evidence type="ECO:0000259" key="4">
    <source>
        <dbReference type="SMART" id="SM00822"/>
    </source>
</evidence>
<protein>
    <submittedName>
        <fullName evidence="5">Oxidoreductase</fullName>
    </submittedName>
</protein>
<dbReference type="CDD" id="cd05233">
    <property type="entry name" value="SDR_c"/>
    <property type="match status" value="1"/>
</dbReference>
<dbReference type="Pfam" id="PF00106">
    <property type="entry name" value="adh_short"/>
    <property type="match status" value="1"/>
</dbReference>
<dbReference type="Gene3D" id="3.40.50.720">
    <property type="entry name" value="NAD(P)-binding Rossmann-like Domain"/>
    <property type="match status" value="1"/>
</dbReference>
<dbReference type="PANTHER" id="PTHR45024:SF2">
    <property type="entry name" value="SCP2 DOMAIN-CONTAINING PROTEIN"/>
    <property type="match status" value="1"/>
</dbReference>
<dbReference type="EMBL" id="FZMO01000043">
    <property type="protein sequence ID" value="SNQ46365.1"/>
    <property type="molecule type" value="Genomic_DNA"/>
</dbReference>
<evidence type="ECO:0000313" key="5">
    <source>
        <dbReference type="EMBL" id="SNQ46365.1"/>
    </source>
</evidence>
<dbReference type="Proteomes" id="UP000234331">
    <property type="component" value="Unassembled WGS sequence"/>
</dbReference>
<name>A0A2I2KL29_9ACTN</name>